<name>A0A183LEW7_9TREM</name>
<evidence type="ECO:0000313" key="1">
    <source>
        <dbReference type="EMBL" id="VDO54642.1"/>
    </source>
</evidence>
<organism evidence="1 2">
    <name type="scientific">Schistosoma margrebowiei</name>
    <dbReference type="NCBI Taxonomy" id="48269"/>
    <lineage>
        <taxon>Eukaryota</taxon>
        <taxon>Metazoa</taxon>
        <taxon>Spiralia</taxon>
        <taxon>Lophotrochozoa</taxon>
        <taxon>Platyhelminthes</taxon>
        <taxon>Trematoda</taxon>
        <taxon>Digenea</taxon>
        <taxon>Strigeidida</taxon>
        <taxon>Schistosomatoidea</taxon>
        <taxon>Schistosomatidae</taxon>
        <taxon>Schistosoma</taxon>
    </lineage>
</organism>
<dbReference type="AlphaFoldDB" id="A0A183LEW7"/>
<keyword evidence="2" id="KW-1185">Reference proteome</keyword>
<evidence type="ECO:0000313" key="2">
    <source>
        <dbReference type="Proteomes" id="UP000277204"/>
    </source>
</evidence>
<sequence length="97" mass="11558">MSRQFYCMGWKLLELRKPSSRRYNCLLTVVYAKYFGSVGQTLLATTYCEREYTRSHPAEEEIRKTVWKWIGPTLRKALNCVTRQAFTWNSQGQRRRG</sequence>
<gene>
    <name evidence="1" type="ORF">SMRZ_LOCUS2342</name>
</gene>
<accession>A0A183LEW7</accession>
<dbReference type="Proteomes" id="UP000277204">
    <property type="component" value="Unassembled WGS sequence"/>
</dbReference>
<proteinExistence type="predicted"/>
<dbReference type="EMBL" id="UZAI01000589">
    <property type="protein sequence ID" value="VDO54642.1"/>
    <property type="molecule type" value="Genomic_DNA"/>
</dbReference>
<protein>
    <submittedName>
        <fullName evidence="1">Uncharacterized protein</fullName>
    </submittedName>
</protein>
<reference evidence="1 2" key="1">
    <citation type="submission" date="2018-11" db="EMBL/GenBank/DDBJ databases">
        <authorList>
            <consortium name="Pathogen Informatics"/>
        </authorList>
    </citation>
    <scope>NUCLEOTIDE SEQUENCE [LARGE SCALE GENOMIC DNA]</scope>
    <source>
        <strain evidence="1 2">Zambia</strain>
    </source>
</reference>